<dbReference type="AlphaFoldDB" id="A0A7L3LYI5"/>
<dbReference type="Gene3D" id="3.40.50.1400">
    <property type="match status" value="1"/>
</dbReference>
<accession>A0A7L3LYI5</accession>
<feature type="non-terminal residue" evidence="1">
    <location>
        <position position="1"/>
    </location>
</feature>
<proteinExistence type="predicted"/>
<dbReference type="SUPFAM" id="SSF53800">
    <property type="entry name" value="Chelatase"/>
    <property type="match status" value="1"/>
</dbReference>
<sequence>QCGVENIRRAESLNGNPLFSKALAELVSSHLKSEEICSPQLTLCCPLCVNPTCKETKDFFSNQKV</sequence>
<feature type="non-terminal residue" evidence="1">
    <location>
        <position position="65"/>
    </location>
</feature>
<keyword evidence="2" id="KW-1185">Reference proteome</keyword>
<reference evidence="1 2" key="1">
    <citation type="submission" date="2019-09" db="EMBL/GenBank/DDBJ databases">
        <title>Bird 10,000 Genomes (B10K) Project - Family phase.</title>
        <authorList>
            <person name="Zhang G."/>
        </authorList>
    </citation>
    <scope>NUCLEOTIDE SEQUENCE [LARGE SCALE GENOMIC DNA]</scope>
    <source>
        <strain evidence="1">B10K-DU-029-46</strain>
    </source>
</reference>
<dbReference type="OrthoDB" id="1323at2759"/>
<comment type="caution">
    <text evidence="1">The sequence shown here is derived from an EMBL/GenBank/DDBJ whole genome shotgun (WGS) entry which is preliminary data.</text>
</comment>
<dbReference type="Proteomes" id="UP000582182">
    <property type="component" value="Unassembled WGS sequence"/>
</dbReference>
<evidence type="ECO:0000313" key="1">
    <source>
        <dbReference type="EMBL" id="NXU58651.1"/>
    </source>
</evidence>
<protein>
    <submittedName>
        <fullName evidence="1">HEMH protein</fullName>
    </submittedName>
</protein>
<gene>
    <name evidence="1" type="primary">Fech_0</name>
    <name evidence="1" type="ORF">TURVEL_R09270</name>
</gene>
<dbReference type="EMBL" id="VZTY01032643">
    <property type="protein sequence ID" value="NXU58651.1"/>
    <property type="molecule type" value="Genomic_DNA"/>
</dbReference>
<evidence type="ECO:0000313" key="2">
    <source>
        <dbReference type="Proteomes" id="UP000582182"/>
    </source>
</evidence>
<name>A0A7L3LYI5_9CHAR</name>
<organism evidence="1 2">
    <name type="scientific">Turnix velox</name>
    <name type="common">Little buttonquail</name>
    <dbReference type="NCBI Taxonomy" id="2529409"/>
    <lineage>
        <taxon>Eukaryota</taxon>
        <taxon>Metazoa</taxon>
        <taxon>Chordata</taxon>
        <taxon>Craniata</taxon>
        <taxon>Vertebrata</taxon>
        <taxon>Euteleostomi</taxon>
        <taxon>Archelosauria</taxon>
        <taxon>Archosauria</taxon>
        <taxon>Dinosauria</taxon>
        <taxon>Saurischia</taxon>
        <taxon>Theropoda</taxon>
        <taxon>Coelurosauria</taxon>
        <taxon>Aves</taxon>
        <taxon>Neognathae</taxon>
        <taxon>Neoaves</taxon>
        <taxon>Charadriiformes</taxon>
        <taxon>Turnicidae</taxon>
        <taxon>Turnix</taxon>
    </lineage>
</organism>